<gene>
    <name evidence="1" type="ORF">S03H2_45221</name>
</gene>
<evidence type="ECO:0000313" key="1">
    <source>
        <dbReference type="EMBL" id="GAH69272.1"/>
    </source>
</evidence>
<sequence length="162" mass="19015">DREHDKMYWCYDDDNRIELEKIMASNWNIQEKTTPFYAAPFFGFLFAQDLLAASPQARLLTPNEKEIIRDHLISRDIIIRRRARERLSQHGSKNFRFINELLNSESFWLELGALEAIRNMEQRHIRVILGDLDRERIQVLADSQNSTLNQSATNVLVLLGTI</sequence>
<comment type="caution">
    <text evidence="1">The sequence shown here is derived from an EMBL/GenBank/DDBJ whole genome shotgun (WGS) entry which is preliminary data.</text>
</comment>
<proteinExistence type="predicted"/>
<accession>X1HIG1</accession>
<protein>
    <submittedName>
        <fullName evidence="1">Uncharacterized protein</fullName>
    </submittedName>
</protein>
<dbReference type="AlphaFoldDB" id="X1HIG1"/>
<organism evidence="1">
    <name type="scientific">marine sediment metagenome</name>
    <dbReference type="NCBI Taxonomy" id="412755"/>
    <lineage>
        <taxon>unclassified sequences</taxon>
        <taxon>metagenomes</taxon>
        <taxon>ecological metagenomes</taxon>
    </lineage>
</organism>
<dbReference type="EMBL" id="BARU01028321">
    <property type="protein sequence ID" value="GAH69272.1"/>
    <property type="molecule type" value="Genomic_DNA"/>
</dbReference>
<name>X1HIG1_9ZZZZ</name>
<reference evidence="1" key="1">
    <citation type="journal article" date="2014" name="Front. Microbiol.">
        <title>High frequency of phylogenetically diverse reductive dehalogenase-homologous genes in deep subseafloor sedimentary metagenomes.</title>
        <authorList>
            <person name="Kawai M."/>
            <person name="Futagami T."/>
            <person name="Toyoda A."/>
            <person name="Takaki Y."/>
            <person name="Nishi S."/>
            <person name="Hori S."/>
            <person name="Arai W."/>
            <person name="Tsubouchi T."/>
            <person name="Morono Y."/>
            <person name="Uchiyama I."/>
            <person name="Ito T."/>
            <person name="Fujiyama A."/>
            <person name="Inagaki F."/>
            <person name="Takami H."/>
        </authorList>
    </citation>
    <scope>NUCLEOTIDE SEQUENCE</scope>
    <source>
        <strain evidence="1">Expedition CK06-06</strain>
    </source>
</reference>
<feature type="non-terminal residue" evidence="1">
    <location>
        <position position="1"/>
    </location>
</feature>